<reference evidence="4" key="1">
    <citation type="submission" date="2013-01" db="EMBL/GenBank/DDBJ databases">
        <title>Draft Genome Sequence of a Mulberry Tree, Morus notabilis C.K. Schneid.</title>
        <authorList>
            <person name="He N."/>
            <person name="Zhao S."/>
        </authorList>
    </citation>
    <scope>NUCLEOTIDE SEQUENCE</scope>
</reference>
<feature type="compositionally biased region" description="Low complexity" evidence="1">
    <location>
        <begin position="454"/>
        <end position="467"/>
    </location>
</feature>
<dbReference type="CDD" id="cd02035">
    <property type="entry name" value="ArsA"/>
    <property type="match status" value="1"/>
</dbReference>
<dbReference type="SUPFAM" id="SSF52540">
    <property type="entry name" value="P-loop containing nucleoside triphosphate hydrolases"/>
    <property type="match status" value="1"/>
</dbReference>
<feature type="compositionally biased region" description="Polar residues" evidence="1">
    <location>
        <begin position="747"/>
        <end position="758"/>
    </location>
</feature>
<evidence type="ECO:0000313" key="4">
    <source>
        <dbReference type="Proteomes" id="UP000030645"/>
    </source>
</evidence>
<dbReference type="PANTHER" id="PTHR43868:SF1">
    <property type="entry name" value="P-LOOP CONTAINING NUCLEOSIDE TRIPHOSPHATE HYDROLASES SUPERFAMILY PROTEIN"/>
    <property type="match status" value="1"/>
</dbReference>
<sequence>MASFYSYSILTKLPISYGARTATVRRRIQGSFLVTAMATPQKGDDSTKLVTFLGKGGSGKTTSAVFAAHHYAMAGLSTCLVIHTQDPTAEFLLNCKIGTTPIACNSNLSALRFETTKMLLEPLNRLKQADARLNMTQGVLEKIVGEELGVLPGMDPIFSAYALERLVRFFRKVAEKNHGKDKFDIIIYDGMSSEEMLRMISSAGKARLYLKSLRNVAEKTDLGRLAGPSILRLVDEAMDISDRPSLLNGQISAEIWDALERMLERGSSAFSEPQKFGCFLVMDPDNKISINSALRYWGCAMQAGAHVSGALSMASPHSNVESMERVKETFSPLPFGFIPHLSIGSALDWNSIMLNTVSEGARNLLSMPASSSSGKLSPVEFDAAKKTVTLLMPGFDKSEIKLYQRALYSFNNIILDTISSYLLSWHQSPSLFNVSRTLKTFPFLRPNVAMPEVTSEATTSPAAAAPKKTSETQPNHSTHPSTHSVQITIICLNGNNFLRWSQSVRMYIWGQGKIGYITGDKKAPAVDDPSYATWDAENSMVVTRLVNSMDEDISSNYMCYPTAKELWDNVSQMFSDLGNQSQVFEITLKLGEIRQGEDSVTKYFNSLKRLWQDLDLFNTYEWKSTDDCNHHKKTVEDNRIYKFLAGLNNEFDEVRGRIIGRHPLPSIGEIFAEVRREESRRSDAAAYKTANYQRRDDEKSRLWCDFCKKPRHTRETCWKIHGNPENWKNNKSGEKNNRGPPRFPASNEANSGSFNKEQNLGPFNKEQIDQLLTLIKSNFSSGIPSVSLAQTGPALGDDDWTC</sequence>
<dbReference type="AlphaFoldDB" id="W9R3Z1"/>
<protein>
    <recommendedName>
        <fullName evidence="2">ArsA/GET3 Anion-transporting ATPase-like domain-containing protein</fullName>
    </recommendedName>
</protein>
<dbReference type="Pfam" id="PF14223">
    <property type="entry name" value="Retrotran_gag_2"/>
    <property type="match status" value="1"/>
</dbReference>
<feature type="domain" description="ArsA/GET3 Anion-transporting ATPase-like" evidence="2">
    <location>
        <begin position="47"/>
        <end position="292"/>
    </location>
</feature>
<dbReference type="STRING" id="981085.W9R3Z1"/>
<evidence type="ECO:0000313" key="3">
    <source>
        <dbReference type="EMBL" id="EXB53976.1"/>
    </source>
</evidence>
<proteinExistence type="predicted"/>
<dbReference type="InterPro" id="IPR053262">
    <property type="entry name" value="ArsA_ATPase-like"/>
</dbReference>
<dbReference type="EMBL" id="KE344145">
    <property type="protein sequence ID" value="EXB53976.1"/>
    <property type="molecule type" value="Genomic_DNA"/>
</dbReference>
<dbReference type="Pfam" id="PF02374">
    <property type="entry name" value="ArsA_ATPase"/>
    <property type="match status" value="1"/>
</dbReference>
<dbReference type="Gene3D" id="3.40.50.300">
    <property type="entry name" value="P-loop containing nucleotide triphosphate hydrolases"/>
    <property type="match status" value="1"/>
</dbReference>
<evidence type="ECO:0000256" key="1">
    <source>
        <dbReference type="SAM" id="MobiDB-lite"/>
    </source>
</evidence>
<feature type="region of interest" description="Disordered" evidence="1">
    <location>
        <begin position="722"/>
        <end position="761"/>
    </location>
</feature>
<dbReference type="Proteomes" id="UP000030645">
    <property type="component" value="Unassembled WGS sequence"/>
</dbReference>
<evidence type="ECO:0000259" key="2">
    <source>
        <dbReference type="Pfam" id="PF02374"/>
    </source>
</evidence>
<dbReference type="eggNOG" id="KOG0017">
    <property type="taxonomic scope" value="Eukaryota"/>
</dbReference>
<dbReference type="InterPro" id="IPR025723">
    <property type="entry name" value="ArsA/GET3_ATPase-like"/>
</dbReference>
<organism evidence="3 4">
    <name type="scientific">Morus notabilis</name>
    <dbReference type="NCBI Taxonomy" id="981085"/>
    <lineage>
        <taxon>Eukaryota</taxon>
        <taxon>Viridiplantae</taxon>
        <taxon>Streptophyta</taxon>
        <taxon>Embryophyta</taxon>
        <taxon>Tracheophyta</taxon>
        <taxon>Spermatophyta</taxon>
        <taxon>Magnoliopsida</taxon>
        <taxon>eudicotyledons</taxon>
        <taxon>Gunneridae</taxon>
        <taxon>Pentapetalae</taxon>
        <taxon>rosids</taxon>
        <taxon>fabids</taxon>
        <taxon>Rosales</taxon>
        <taxon>Moraceae</taxon>
        <taxon>Moreae</taxon>
        <taxon>Morus</taxon>
    </lineage>
</organism>
<feature type="region of interest" description="Disordered" evidence="1">
    <location>
        <begin position="454"/>
        <end position="481"/>
    </location>
</feature>
<gene>
    <name evidence="3" type="ORF">L484_022944</name>
</gene>
<keyword evidence="4" id="KW-1185">Reference proteome</keyword>
<dbReference type="PANTHER" id="PTHR43868">
    <property type="entry name" value="OS02G0711200 PROTEIN"/>
    <property type="match status" value="1"/>
</dbReference>
<accession>W9R3Z1</accession>
<name>W9R3Z1_9ROSA</name>
<dbReference type="InterPro" id="IPR027417">
    <property type="entry name" value="P-loop_NTPase"/>
</dbReference>